<protein>
    <submittedName>
        <fullName evidence="5">Polysaccharide deacetylase family protein</fullName>
    </submittedName>
</protein>
<dbReference type="InterPro" id="IPR011330">
    <property type="entry name" value="Glyco_hydro/deAcase_b/a-brl"/>
</dbReference>
<organism evidence="5 6">
    <name type="scientific">Nonomuraea helvata</name>
    <dbReference type="NCBI Taxonomy" id="37484"/>
    <lineage>
        <taxon>Bacteria</taxon>
        <taxon>Bacillati</taxon>
        <taxon>Actinomycetota</taxon>
        <taxon>Actinomycetes</taxon>
        <taxon>Streptosporangiales</taxon>
        <taxon>Streptosporangiaceae</taxon>
        <taxon>Nonomuraea</taxon>
    </lineage>
</organism>
<dbReference type="SUPFAM" id="SSF88713">
    <property type="entry name" value="Glycoside hydrolase/deacetylase"/>
    <property type="match status" value="1"/>
</dbReference>
<keyword evidence="6" id="KW-1185">Reference proteome</keyword>
<keyword evidence="1" id="KW-0479">Metal-binding</keyword>
<evidence type="ECO:0000256" key="3">
    <source>
        <dbReference type="SAM" id="SignalP"/>
    </source>
</evidence>
<feature type="chain" id="PRO_5045612154" evidence="3">
    <location>
        <begin position="24"/>
        <end position="302"/>
    </location>
</feature>
<dbReference type="PANTHER" id="PTHR10587:SF133">
    <property type="entry name" value="CHITIN DEACETYLASE 1-RELATED"/>
    <property type="match status" value="1"/>
</dbReference>
<dbReference type="PROSITE" id="PS51677">
    <property type="entry name" value="NODB"/>
    <property type="match status" value="1"/>
</dbReference>
<evidence type="ECO:0000256" key="1">
    <source>
        <dbReference type="ARBA" id="ARBA00022723"/>
    </source>
</evidence>
<gene>
    <name evidence="5" type="ORF">ACFFSA_38905</name>
</gene>
<name>A0ABV5SBM1_9ACTN</name>
<dbReference type="Gene3D" id="3.20.20.370">
    <property type="entry name" value="Glycoside hydrolase/deacetylase"/>
    <property type="match status" value="1"/>
</dbReference>
<dbReference type="EMBL" id="JBHMBW010000054">
    <property type="protein sequence ID" value="MFB9629080.1"/>
    <property type="molecule type" value="Genomic_DNA"/>
</dbReference>
<keyword evidence="2" id="KW-0378">Hydrolase</keyword>
<comment type="caution">
    <text evidence="5">The sequence shown here is derived from an EMBL/GenBank/DDBJ whole genome shotgun (WGS) entry which is preliminary data.</text>
</comment>
<keyword evidence="3" id="KW-0732">Signal</keyword>
<feature type="signal peptide" evidence="3">
    <location>
        <begin position="1"/>
        <end position="23"/>
    </location>
</feature>
<dbReference type="PANTHER" id="PTHR10587">
    <property type="entry name" value="GLYCOSYL TRANSFERASE-RELATED"/>
    <property type="match status" value="1"/>
</dbReference>
<evidence type="ECO:0000259" key="4">
    <source>
        <dbReference type="PROSITE" id="PS51677"/>
    </source>
</evidence>
<dbReference type="Pfam" id="PF01522">
    <property type="entry name" value="Polysacc_deac_1"/>
    <property type="match status" value="1"/>
</dbReference>
<evidence type="ECO:0000256" key="2">
    <source>
        <dbReference type="ARBA" id="ARBA00022801"/>
    </source>
</evidence>
<dbReference type="InterPro" id="IPR050248">
    <property type="entry name" value="Polysacc_deacetylase_ArnD"/>
</dbReference>
<feature type="domain" description="NodB homology" evidence="4">
    <location>
        <begin position="106"/>
        <end position="279"/>
    </location>
</feature>
<dbReference type="Proteomes" id="UP001589532">
    <property type="component" value="Unassembled WGS sequence"/>
</dbReference>
<sequence length="302" mass="32659">MTTRVLATAVLVTLTATTGAAQASARSDTGEARSDALGVALFGAASEVSLPAASRAVLSGAPEAALLEPALLEPALLQPALREPPPSAPGDAAAEARPRVDCRRVKCVALTFDDGPGRYTDTLLRHLAKYRARATFFVVGSNVVTYPRVLRRTVAAGHEIGNHTWSHPLLTRLPAARVRSQIARTDRAVKKVAGVVPHLVRPPYGAFNRAVRRQISRPIVLWNVDTLDWRYRNSATVARRALRSVRPGSIILFHDIHRTTVGAIPRVLKTLAQRGYHFVTVTELFGGRPPHVAFRAAPPKKS</sequence>
<proteinExistence type="predicted"/>
<dbReference type="RefSeq" id="WP_344986018.1">
    <property type="nucleotide sequence ID" value="NZ_BAAAXV010000001.1"/>
</dbReference>
<dbReference type="InterPro" id="IPR002509">
    <property type="entry name" value="NODB_dom"/>
</dbReference>
<accession>A0ABV5SBM1</accession>
<evidence type="ECO:0000313" key="6">
    <source>
        <dbReference type="Proteomes" id="UP001589532"/>
    </source>
</evidence>
<evidence type="ECO:0000313" key="5">
    <source>
        <dbReference type="EMBL" id="MFB9629080.1"/>
    </source>
</evidence>
<reference evidence="5 6" key="1">
    <citation type="submission" date="2024-09" db="EMBL/GenBank/DDBJ databases">
        <authorList>
            <person name="Sun Q."/>
            <person name="Mori K."/>
        </authorList>
    </citation>
    <scope>NUCLEOTIDE SEQUENCE [LARGE SCALE GENOMIC DNA]</scope>
    <source>
        <strain evidence="5 6">JCM 3143</strain>
    </source>
</reference>